<reference evidence="1" key="1">
    <citation type="submission" date="2020-09" db="EMBL/GenBank/DDBJ databases">
        <title>Iningainema tapete sp. nov. (Scytonemataceae, Cyanobacteria) from greenhouses in central Florida (USA) produces two types of nodularin with biosynthetic potential for microcystin-LR and anabaenopeptins.</title>
        <authorList>
            <person name="Berthold D.E."/>
            <person name="Lefler F.W."/>
            <person name="Huang I.-S."/>
            <person name="Abdulla H."/>
            <person name="Zimba P.V."/>
            <person name="Laughinghouse H.D. IV."/>
        </authorList>
    </citation>
    <scope>NUCLEOTIDE SEQUENCE</scope>
    <source>
        <strain evidence="1">BLCCT55</strain>
    </source>
</reference>
<accession>A0A8J6XVL2</accession>
<dbReference type="AlphaFoldDB" id="A0A8J6XVL2"/>
<gene>
    <name evidence="1" type="ORF">ICL16_34395</name>
</gene>
<protein>
    <submittedName>
        <fullName evidence="1">Uncharacterized protein</fullName>
    </submittedName>
</protein>
<proteinExistence type="predicted"/>
<keyword evidence="2" id="KW-1185">Reference proteome</keyword>
<dbReference type="EMBL" id="JACXAE010000104">
    <property type="protein sequence ID" value="MBD2777007.1"/>
    <property type="molecule type" value="Genomic_DNA"/>
</dbReference>
<evidence type="ECO:0000313" key="1">
    <source>
        <dbReference type="EMBL" id="MBD2777007.1"/>
    </source>
</evidence>
<dbReference type="Proteomes" id="UP000629098">
    <property type="component" value="Unassembled WGS sequence"/>
</dbReference>
<dbReference type="RefSeq" id="WP_190836079.1">
    <property type="nucleotide sequence ID" value="NZ_CAWPPI010000104.1"/>
</dbReference>
<comment type="caution">
    <text evidence="1">The sequence shown here is derived from an EMBL/GenBank/DDBJ whole genome shotgun (WGS) entry which is preliminary data.</text>
</comment>
<evidence type="ECO:0000313" key="2">
    <source>
        <dbReference type="Proteomes" id="UP000629098"/>
    </source>
</evidence>
<name>A0A8J6XVL2_9CYAN</name>
<organism evidence="1 2">
    <name type="scientific">Iningainema tapete BLCC-T55</name>
    <dbReference type="NCBI Taxonomy" id="2748662"/>
    <lineage>
        <taxon>Bacteria</taxon>
        <taxon>Bacillati</taxon>
        <taxon>Cyanobacteriota</taxon>
        <taxon>Cyanophyceae</taxon>
        <taxon>Nostocales</taxon>
        <taxon>Scytonemataceae</taxon>
        <taxon>Iningainema tapete</taxon>
    </lineage>
</organism>
<sequence>MESKFFEKGNYIYECKTSPNNIGGYFDASYLKQSIKKLKQRWERGNLPSGYRYVFPVNYIDTESIKILKDLQNNFPSIDIKYYDCEQVNKLLISLEKVGDLQSLVNYIKQVTGK</sequence>